<feature type="compositionally biased region" description="Basic and acidic residues" evidence="1">
    <location>
        <begin position="187"/>
        <end position="200"/>
    </location>
</feature>
<feature type="chain" id="PRO_5010698048" evidence="2">
    <location>
        <begin position="24"/>
        <end position="231"/>
    </location>
</feature>
<protein>
    <submittedName>
        <fullName evidence="4">Uncharacterized protein LOC108741568</fullName>
    </submittedName>
</protein>
<sequence length="231" mass="25756">MKIAVVLLLVCLLVLLNVSTSESSHHHEEKKGAAKKVSHHDGHNDEKKSGKKSGTHAEVARKGHSTHDLHRVDDEEKGGKKKKYHSSDKYAKGYQESGHDAHAGAFKLGGARFKGNYKKGFLEKYHKNEKNAHDSFFSKAEKGGDFQIFGSKNNRFQSQKYDRVEEGKHKAGKTGDEAGKKGKKASGHNEKVDKKYKQEGGSKSQHAKHESYGKKDHKSAKTTHHIEKPPK</sequence>
<feature type="compositionally biased region" description="Basic and acidic residues" evidence="1">
    <location>
        <begin position="23"/>
        <end position="32"/>
    </location>
</feature>
<dbReference type="Proteomes" id="UP000192223">
    <property type="component" value="Unplaced"/>
</dbReference>
<accession>A0A1W4X799</accession>
<dbReference type="InParanoid" id="A0A1W4X799"/>
<dbReference type="GeneID" id="108741568"/>
<feature type="region of interest" description="Disordered" evidence="1">
    <location>
        <begin position="21"/>
        <end position="89"/>
    </location>
</feature>
<feature type="region of interest" description="Disordered" evidence="1">
    <location>
        <begin position="147"/>
        <end position="231"/>
    </location>
</feature>
<proteinExistence type="predicted"/>
<feature type="compositionally biased region" description="Basic and acidic residues" evidence="1">
    <location>
        <begin position="39"/>
        <end position="48"/>
    </location>
</feature>
<organism evidence="3 4">
    <name type="scientific">Agrilus planipennis</name>
    <name type="common">Emerald ash borer</name>
    <name type="synonym">Agrilus marcopoli</name>
    <dbReference type="NCBI Taxonomy" id="224129"/>
    <lineage>
        <taxon>Eukaryota</taxon>
        <taxon>Metazoa</taxon>
        <taxon>Ecdysozoa</taxon>
        <taxon>Arthropoda</taxon>
        <taxon>Hexapoda</taxon>
        <taxon>Insecta</taxon>
        <taxon>Pterygota</taxon>
        <taxon>Neoptera</taxon>
        <taxon>Endopterygota</taxon>
        <taxon>Coleoptera</taxon>
        <taxon>Polyphaga</taxon>
        <taxon>Elateriformia</taxon>
        <taxon>Buprestoidea</taxon>
        <taxon>Buprestidae</taxon>
        <taxon>Agrilinae</taxon>
        <taxon>Agrilus</taxon>
    </lineage>
</organism>
<keyword evidence="3" id="KW-1185">Reference proteome</keyword>
<keyword evidence="2" id="KW-0732">Signal</keyword>
<evidence type="ECO:0000313" key="4">
    <source>
        <dbReference type="RefSeq" id="XP_018331914.1"/>
    </source>
</evidence>
<name>A0A1W4X799_AGRPL</name>
<gene>
    <name evidence="4" type="primary">LOC108741568</name>
</gene>
<evidence type="ECO:0000313" key="3">
    <source>
        <dbReference type="Proteomes" id="UP000192223"/>
    </source>
</evidence>
<dbReference type="KEGG" id="apln:108741568"/>
<evidence type="ECO:0000256" key="2">
    <source>
        <dbReference type="SAM" id="SignalP"/>
    </source>
</evidence>
<dbReference type="OrthoDB" id="6771072at2759"/>
<dbReference type="InterPro" id="IPR031959">
    <property type="entry name" value="DUF4779"/>
</dbReference>
<feature type="signal peptide" evidence="2">
    <location>
        <begin position="1"/>
        <end position="23"/>
    </location>
</feature>
<dbReference type="AlphaFoldDB" id="A0A1W4X799"/>
<feature type="compositionally biased region" description="Basic and acidic residues" evidence="1">
    <location>
        <begin position="58"/>
        <end position="78"/>
    </location>
</feature>
<dbReference type="STRING" id="224129.A0A1W4X799"/>
<dbReference type="Pfam" id="PF16009">
    <property type="entry name" value="DUF4779"/>
    <property type="match status" value="1"/>
</dbReference>
<feature type="compositionally biased region" description="Polar residues" evidence="1">
    <location>
        <begin position="150"/>
        <end position="159"/>
    </location>
</feature>
<reference evidence="4" key="1">
    <citation type="submission" date="2025-08" db="UniProtKB">
        <authorList>
            <consortium name="RefSeq"/>
        </authorList>
    </citation>
    <scope>IDENTIFICATION</scope>
    <source>
        <tissue evidence="4">Entire body</tissue>
    </source>
</reference>
<dbReference type="RefSeq" id="XP_018331914.1">
    <property type="nucleotide sequence ID" value="XM_018476412.2"/>
</dbReference>
<feature type="compositionally biased region" description="Basic and acidic residues" evidence="1">
    <location>
        <begin position="160"/>
        <end position="180"/>
    </location>
</feature>
<evidence type="ECO:0000256" key="1">
    <source>
        <dbReference type="SAM" id="MobiDB-lite"/>
    </source>
</evidence>